<name>E4Y012_OIKDI</name>
<dbReference type="InParanoid" id="E4Y012"/>
<gene>
    <name evidence="1" type="ORF">GSOID_T00012120001</name>
</gene>
<accession>E4Y012</accession>
<sequence length="115" mass="13051">MKNTKNHLKTRKQYEIEHKRDSFKKKTHVDYRISRSAAGLNHPVKIGSTSEVTISASDVFNFNGYVAKHMPNTARMATDTPKLVSGFVGFQSLKIFDVGFCRFLSGFCRIFVGFL</sequence>
<dbReference type="AlphaFoldDB" id="E4Y012"/>
<proteinExistence type="predicted"/>
<reference evidence="1" key="1">
    <citation type="journal article" date="2010" name="Science">
        <title>Plasticity of animal genome architecture unmasked by rapid evolution of a pelagic tunicate.</title>
        <authorList>
            <person name="Denoeud F."/>
            <person name="Henriet S."/>
            <person name="Mungpakdee S."/>
            <person name="Aury J.M."/>
            <person name="Da Silva C."/>
            <person name="Brinkmann H."/>
            <person name="Mikhaleva J."/>
            <person name="Olsen L.C."/>
            <person name="Jubin C."/>
            <person name="Canestro C."/>
            <person name="Bouquet J.M."/>
            <person name="Danks G."/>
            <person name="Poulain J."/>
            <person name="Campsteijn C."/>
            <person name="Adamski M."/>
            <person name="Cross I."/>
            <person name="Yadetie F."/>
            <person name="Muffato M."/>
            <person name="Louis A."/>
            <person name="Butcher S."/>
            <person name="Tsagkogeorga G."/>
            <person name="Konrad A."/>
            <person name="Singh S."/>
            <person name="Jensen M.F."/>
            <person name="Cong E.H."/>
            <person name="Eikeseth-Otteraa H."/>
            <person name="Noel B."/>
            <person name="Anthouard V."/>
            <person name="Porcel B.M."/>
            <person name="Kachouri-Lafond R."/>
            <person name="Nishino A."/>
            <person name="Ugolini M."/>
            <person name="Chourrout P."/>
            <person name="Nishida H."/>
            <person name="Aasland R."/>
            <person name="Huzurbazar S."/>
            <person name="Westhof E."/>
            <person name="Delsuc F."/>
            <person name="Lehrach H."/>
            <person name="Reinhardt R."/>
            <person name="Weissenbach J."/>
            <person name="Roy S.W."/>
            <person name="Artiguenave F."/>
            <person name="Postlethwait J.H."/>
            <person name="Manak J.R."/>
            <person name="Thompson E.M."/>
            <person name="Jaillon O."/>
            <person name="Du Pasquier L."/>
            <person name="Boudinot P."/>
            <person name="Liberles D.A."/>
            <person name="Volff J.N."/>
            <person name="Philippe H."/>
            <person name="Lenhard B."/>
            <person name="Roest Crollius H."/>
            <person name="Wincker P."/>
            <person name="Chourrout D."/>
        </authorList>
    </citation>
    <scope>NUCLEOTIDE SEQUENCE [LARGE SCALE GENOMIC DNA]</scope>
</reference>
<evidence type="ECO:0000313" key="2">
    <source>
        <dbReference type="Proteomes" id="UP000001307"/>
    </source>
</evidence>
<dbReference type="Proteomes" id="UP000001307">
    <property type="component" value="Unassembled WGS sequence"/>
</dbReference>
<keyword evidence="2" id="KW-1185">Reference proteome</keyword>
<organism evidence="1">
    <name type="scientific">Oikopleura dioica</name>
    <name type="common">Tunicate</name>
    <dbReference type="NCBI Taxonomy" id="34765"/>
    <lineage>
        <taxon>Eukaryota</taxon>
        <taxon>Metazoa</taxon>
        <taxon>Chordata</taxon>
        <taxon>Tunicata</taxon>
        <taxon>Appendicularia</taxon>
        <taxon>Copelata</taxon>
        <taxon>Oikopleuridae</taxon>
        <taxon>Oikopleura</taxon>
    </lineage>
</organism>
<protein>
    <submittedName>
        <fullName evidence="1">Uncharacterized protein</fullName>
    </submittedName>
</protein>
<evidence type="ECO:0000313" key="1">
    <source>
        <dbReference type="EMBL" id="CBY15224.1"/>
    </source>
</evidence>
<dbReference type="EMBL" id="FN653448">
    <property type="protein sequence ID" value="CBY15224.1"/>
    <property type="molecule type" value="Genomic_DNA"/>
</dbReference>